<feature type="compositionally biased region" description="Basic and acidic residues" evidence="1">
    <location>
        <begin position="163"/>
        <end position="190"/>
    </location>
</feature>
<protein>
    <submittedName>
        <fullName evidence="3">Aste57867_23763 protein</fullName>
    </submittedName>
</protein>
<accession>A0A485LQF3</accession>
<evidence type="ECO:0000313" key="2">
    <source>
        <dbReference type="EMBL" id="KAF0684238.1"/>
    </source>
</evidence>
<dbReference type="EMBL" id="VJMH01007305">
    <property type="protein sequence ID" value="KAF0684238.1"/>
    <property type="molecule type" value="Genomic_DNA"/>
</dbReference>
<feature type="region of interest" description="Disordered" evidence="1">
    <location>
        <begin position="38"/>
        <end position="59"/>
    </location>
</feature>
<feature type="region of interest" description="Disordered" evidence="1">
    <location>
        <begin position="155"/>
        <end position="204"/>
    </location>
</feature>
<organism evidence="3 4">
    <name type="scientific">Aphanomyces stellatus</name>
    <dbReference type="NCBI Taxonomy" id="120398"/>
    <lineage>
        <taxon>Eukaryota</taxon>
        <taxon>Sar</taxon>
        <taxon>Stramenopiles</taxon>
        <taxon>Oomycota</taxon>
        <taxon>Saprolegniomycetes</taxon>
        <taxon>Saprolegniales</taxon>
        <taxon>Verrucalvaceae</taxon>
        <taxon>Aphanomyces</taxon>
    </lineage>
</organism>
<evidence type="ECO:0000256" key="1">
    <source>
        <dbReference type="SAM" id="MobiDB-lite"/>
    </source>
</evidence>
<evidence type="ECO:0000313" key="3">
    <source>
        <dbReference type="EMBL" id="VFU00408.1"/>
    </source>
</evidence>
<dbReference type="AlphaFoldDB" id="A0A485LQF3"/>
<dbReference type="EMBL" id="CAADRA010007331">
    <property type="protein sequence ID" value="VFU00408.1"/>
    <property type="molecule type" value="Genomic_DNA"/>
</dbReference>
<dbReference type="Proteomes" id="UP000332933">
    <property type="component" value="Unassembled WGS sequence"/>
</dbReference>
<reference evidence="3 4" key="1">
    <citation type="submission" date="2019-03" db="EMBL/GenBank/DDBJ databases">
        <authorList>
            <person name="Gaulin E."/>
            <person name="Dumas B."/>
        </authorList>
    </citation>
    <scope>NUCLEOTIDE SEQUENCE [LARGE SCALE GENOMIC DNA]</scope>
    <source>
        <strain evidence="3">CBS 568.67</strain>
    </source>
</reference>
<reference evidence="2" key="2">
    <citation type="submission" date="2019-06" db="EMBL/GenBank/DDBJ databases">
        <title>Genomics analysis of Aphanomyces spp. identifies a new class of oomycete effector associated with host adaptation.</title>
        <authorList>
            <person name="Gaulin E."/>
        </authorList>
    </citation>
    <scope>NUCLEOTIDE SEQUENCE</scope>
    <source>
        <strain evidence="2">CBS 578.67</strain>
    </source>
</reference>
<name>A0A485LQF3_9STRA</name>
<gene>
    <name evidence="3" type="primary">Aste57867_23763</name>
    <name evidence="2" type="ORF">As57867_023691</name>
    <name evidence="3" type="ORF">ASTE57867_23763</name>
</gene>
<sequence>MTARISVTECHASHLEPGRSGCRGQGCLSLFGDPKGRGGDVGRYPQHHQHEPRVPYHHSCSTPRAFIVDPRSLRGLSESQPKQDSLAHDNAIEDERAGGVVPCCGGNGGAHRRVADGSAAAGVDPLRLLDLQPKHGILDNHLNQGRAGGVLPFCGGDNGGSPREVHESAAELRPEGQDILARDNQIDQDRAGGIPAGPADNGNM</sequence>
<keyword evidence="4" id="KW-1185">Reference proteome</keyword>
<proteinExistence type="predicted"/>
<evidence type="ECO:0000313" key="4">
    <source>
        <dbReference type="Proteomes" id="UP000332933"/>
    </source>
</evidence>